<dbReference type="GO" id="GO:0051301">
    <property type="term" value="P:cell division"/>
    <property type="evidence" value="ECO:0007669"/>
    <property type="project" value="UniProtKB-KW"/>
</dbReference>
<keyword evidence="2" id="KW-0677">Repeat</keyword>
<dbReference type="Pfam" id="PF12895">
    <property type="entry name" value="ANAPC3"/>
    <property type="match status" value="1"/>
</dbReference>
<evidence type="ECO:0000256" key="3">
    <source>
        <dbReference type="ARBA" id="ARBA00022776"/>
    </source>
</evidence>
<dbReference type="PANTHER" id="PTHR12558:SF9">
    <property type="entry name" value="CELL DIVISION CYCLE PROTEIN 16 HOMOLOG"/>
    <property type="match status" value="1"/>
</dbReference>
<evidence type="ECO:0000256" key="6">
    <source>
        <dbReference type="ARBA" id="ARBA00023306"/>
    </source>
</evidence>
<protein>
    <submittedName>
        <fullName evidence="9">Anaphase promoting complex subunit cdc16</fullName>
    </submittedName>
</protein>
<keyword evidence="5 7" id="KW-0802">TPR repeat</keyword>
<dbReference type="GO" id="GO:0005737">
    <property type="term" value="C:cytoplasm"/>
    <property type="evidence" value="ECO:0007669"/>
    <property type="project" value="TreeGrafter"/>
</dbReference>
<feature type="compositionally biased region" description="Basic and acidic residues" evidence="8">
    <location>
        <begin position="173"/>
        <end position="188"/>
    </location>
</feature>
<dbReference type="GO" id="GO:0045842">
    <property type="term" value="P:positive regulation of mitotic metaphase/anaphase transition"/>
    <property type="evidence" value="ECO:0007669"/>
    <property type="project" value="TreeGrafter"/>
</dbReference>
<comment type="caution">
    <text evidence="9">The sequence shown here is derived from an EMBL/GenBank/DDBJ whole genome shotgun (WGS) entry which is preliminary data.</text>
</comment>
<feature type="compositionally biased region" description="Acidic residues" evidence="8">
    <location>
        <begin position="128"/>
        <end position="141"/>
    </location>
</feature>
<evidence type="ECO:0000256" key="8">
    <source>
        <dbReference type="SAM" id="MobiDB-lite"/>
    </source>
</evidence>
<accession>A0AAN8RB46</accession>
<dbReference type="PROSITE" id="PS50005">
    <property type="entry name" value="TPR"/>
    <property type="match status" value="3"/>
</dbReference>
<dbReference type="GO" id="GO:0031145">
    <property type="term" value="P:anaphase-promoting complex-dependent catabolic process"/>
    <property type="evidence" value="ECO:0007669"/>
    <property type="project" value="TreeGrafter"/>
</dbReference>
<gene>
    <name evidence="9" type="primary">CDC16</name>
    <name evidence="9" type="ORF">TWF718_008756</name>
</gene>
<evidence type="ECO:0000313" key="9">
    <source>
        <dbReference type="EMBL" id="KAK6339336.1"/>
    </source>
</evidence>
<evidence type="ECO:0000256" key="4">
    <source>
        <dbReference type="ARBA" id="ARBA00022786"/>
    </source>
</evidence>
<feature type="region of interest" description="Disordered" evidence="8">
    <location>
        <begin position="106"/>
        <end position="198"/>
    </location>
</feature>
<dbReference type="EMBL" id="JAVHNR010000006">
    <property type="protein sequence ID" value="KAK6339336.1"/>
    <property type="molecule type" value="Genomic_DNA"/>
</dbReference>
<name>A0AAN8RB46_9PEZI</name>
<dbReference type="Pfam" id="PF13181">
    <property type="entry name" value="TPR_8"/>
    <property type="match status" value="1"/>
</dbReference>
<reference evidence="9 10" key="1">
    <citation type="submission" date="2019-10" db="EMBL/GenBank/DDBJ databases">
        <authorList>
            <person name="Palmer J.M."/>
        </authorList>
    </citation>
    <scope>NUCLEOTIDE SEQUENCE [LARGE SCALE GENOMIC DNA]</scope>
    <source>
        <strain evidence="9 10">TWF718</strain>
    </source>
</reference>
<dbReference type="SMART" id="SM00028">
    <property type="entry name" value="TPR"/>
    <property type="match status" value="7"/>
</dbReference>
<organism evidence="9 10">
    <name type="scientific">Orbilia javanica</name>
    <dbReference type="NCBI Taxonomy" id="47235"/>
    <lineage>
        <taxon>Eukaryota</taxon>
        <taxon>Fungi</taxon>
        <taxon>Dikarya</taxon>
        <taxon>Ascomycota</taxon>
        <taxon>Pezizomycotina</taxon>
        <taxon>Orbiliomycetes</taxon>
        <taxon>Orbiliales</taxon>
        <taxon>Orbiliaceae</taxon>
        <taxon>Orbilia</taxon>
    </lineage>
</organism>
<dbReference type="Proteomes" id="UP001313282">
    <property type="component" value="Unassembled WGS sequence"/>
</dbReference>
<dbReference type="Gene3D" id="1.25.40.10">
    <property type="entry name" value="Tetratricopeptide repeat domain"/>
    <property type="match status" value="1"/>
</dbReference>
<evidence type="ECO:0000313" key="10">
    <source>
        <dbReference type="Proteomes" id="UP001313282"/>
    </source>
</evidence>
<evidence type="ECO:0000256" key="2">
    <source>
        <dbReference type="ARBA" id="ARBA00022737"/>
    </source>
</evidence>
<keyword evidence="10" id="KW-1185">Reference proteome</keyword>
<evidence type="ECO:0000256" key="7">
    <source>
        <dbReference type="PROSITE-ProRule" id="PRU00339"/>
    </source>
</evidence>
<dbReference type="GO" id="GO:0005680">
    <property type="term" value="C:anaphase-promoting complex"/>
    <property type="evidence" value="ECO:0007669"/>
    <property type="project" value="UniProtKB-ARBA"/>
</dbReference>
<keyword evidence="1" id="KW-0132">Cell division</keyword>
<feature type="repeat" description="TPR" evidence="7">
    <location>
        <begin position="745"/>
        <end position="778"/>
    </location>
</feature>
<keyword evidence="6" id="KW-0131">Cell cycle</keyword>
<keyword evidence="3" id="KW-0498">Mitosis</keyword>
<dbReference type="GO" id="GO:0016567">
    <property type="term" value="P:protein ubiquitination"/>
    <property type="evidence" value="ECO:0007669"/>
    <property type="project" value="TreeGrafter"/>
</dbReference>
<feature type="compositionally biased region" description="Polar residues" evidence="8">
    <location>
        <begin position="142"/>
        <end position="154"/>
    </location>
</feature>
<dbReference type="SUPFAM" id="SSF48452">
    <property type="entry name" value="TPR-like"/>
    <property type="match status" value="2"/>
</dbReference>
<evidence type="ECO:0000256" key="5">
    <source>
        <dbReference type="ARBA" id="ARBA00022803"/>
    </source>
</evidence>
<dbReference type="PANTHER" id="PTHR12558">
    <property type="entry name" value="CELL DIVISION CYCLE 16,23,27"/>
    <property type="match status" value="1"/>
</dbReference>
<dbReference type="InterPro" id="IPR011990">
    <property type="entry name" value="TPR-like_helical_dom_sf"/>
</dbReference>
<sequence length="911" mass="101699">MMRLVAKGMELRRRWGMTLVGGRLLCVCLFWACATRNQKNIQHRQLPGKLQDSCSSRSRHLCIQLNLPASIITITIIIDVAINITTVLSLLPASAIVSSARKRRASSCRQPAASARKGSLSKKKADIEDTEDFDTFSESEVEANSGNETANTVKTVKIVKTPRRRRATLNTDNTREEDQPSPHGDPIKKQSPVPLRDPHPRYFLRSRGGPQLVPVVLEVPGLEPKEPGSEDENEEIESLNEEEIEDLEGEETKDIAATPSDCTKTYGESFGIALTIASEPESEPRTAGLEKEESSSAIEKEVMEKFLREWRQDAVNKHQYDSAIFIGDKLLALTNDPNDAFFLAQIHFSTGQYTRAQAFLDGTGLIQKSAPCKYLYALSQIKQNKHEEALQTLGDESPTISNPHNLRKRGTSRANEEKYEAAMCYLRGLIYTKQGAYDKAKEAYKTAVKIDVRCFEAFDTLMRNNLLSPEEEWEFISEIDFDSMAASVGGAQGEATTQFLKALYTTRLSKYRNSSKFDSAIALLSTQYPLADNHDIVLAKAELLYTQCRFEESLKLVKELLTKDKYNFKLYPVYIACLYELGRKNELFLMSHDLADNHREEPVTYVAIGAYYMLIDRLADARRFFSKASVMDPSFGPAWIGFAHTFAAEGEHDQAISAYSAAAKLFQGTHLPQMFLGMQHLQLNNITLADEYLQIAWGLCKTDPLLMNELGVVFYHNDHLHEAVKMFLNGIKLADEIGGDPKTYVQFRTNLGHAYRRLGRYGEAIEEFTHAIRIGGNEANIRCSMGLCCLMESRTRDAIGHLHEALSLVPQDPVATELLEQALLKSADEPFEPTYYLPDGSGFVPTDKDFEKLLGEDSIQRPLAGDPASSMQVASGRSAGTVRRGRVGGGARGTRRGEPDPSVMDVSDSEF</sequence>
<feature type="repeat" description="TPR" evidence="7">
    <location>
        <begin position="421"/>
        <end position="454"/>
    </location>
</feature>
<evidence type="ECO:0000256" key="1">
    <source>
        <dbReference type="ARBA" id="ARBA00022618"/>
    </source>
</evidence>
<feature type="region of interest" description="Disordered" evidence="8">
    <location>
        <begin position="860"/>
        <end position="911"/>
    </location>
</feature>
<dbReference type="InterPro" id="IPR019734">
    <property type="entry name" value="TPR_rpt"/>
</dbReference>
<keyword evidence="4" id="KW-0833">Ubl conjugation pathway</keyword>
<proteinExistence type="predicted"/>
<feature type="repeat" description="TPR" evidence="7">
    <location>
        <begin position="602"/>
        <end position="635"/>
    </location>
</feature>
<dbReference type="AlphaFoldDB" id="A0AAN8RB46"/>
<dbReference type="Pfam" id="PF00515">
    <property type="entry name" value="TPR_1"/>
    <property type="match status" value="1"/>
</dbReference>